<evidence type="ECO:0000313" key="2">
    <source>
        <dbReference type="Proteomes" id="UP000007880"/>
    </source>
</evidence>
<reference evidence="1 2" key="1">
    <citation type="submission" date="2012-02" db="EMBL/GenBank/DDBJ databases">
        <title>Complete genome sequence of Caldilinea aerophila DSM 14535 (= NBRC 102666).</title>
        <authorList>
            <person name="Oguchi A."/>
            <person name="Hosoyama A."/>
            <person name="Sekine M."/>
            <person name="Fukai R."/>
            <person name="Kato Y."/>
            <person name="Nakamura S."/>
            <person name="Hanada S."/>
            <person name="Yamazaki S."/>
            <person name="Fujita N."/>
        </authorList>
    </citation>
    <scope>NUCLEOTIDE SEQUENCE [LARGE SCALE GENOMIC DNA]</scope>
    <source>
        <strain evidence="2">DSM 14535 / JCM 11387 / NBRC 104270 / STL-6-O1</strain>
    </source>
</reference>
<protein>
    <submittedName>
        <fullName evidence="1">Uncharacterized protein</fullName>
    </submittedName>
</protein>
<proteinExistence type="predicted"/>
<organism evidence="1 2">
    <name type="scientific">Caldilinea aerophila (strain DSM 14535 / JCM 11387 / NBRC 104270 / STL-6-O1)</name>
    <dbReference type="NCBI Taxonomy" id="926550"/>
    <lineage>
        <taxon>Bacteria</taxon>
        <taxon>Bacillati</taxon>
        <taxon>Chloroflexota</taxon>
        <taxon>Caldilineae</taxon>
        <taxon>Caldilineales</taxon>
        <taxon>Caldilineaceae</taxon>
        <taxon>Caldilinea</taxon>
    </lineage>
</organism>
<sequence length="51" mass="5882">MSVYHKLFLSEPNHFIMEREKPLLCQIYFCDLSTLDHLVEGVAFPKADAPS</sequence>
<dbReference type="KEGG" id="cap:CLDAP_19280"/>
<keyword evidence="2" id="KW-1185">Reference proteome</keyword>
<accession>I0I3Y0</accession>
<dbReference type="STRING" id="926550.CLDAP_19280"/>
<dbReference type="EMBL" id="AP012337">
    <property type="protein sequence ID" value="BAL99967.1"/>
    <property type="molecule type" value="Genomic_DNA"/>
</dbReference>
<gene>
    <name evidence="1" type="ordered locus">CLDAP_19280</name>
</gene>
<dbReference type="Proteomes" id="UP000007880">
    <property type="component" value="Chromosome"/>
</dbReference>
<dbReference type="HOGENOM" id="CLU_3096690_0_0_0"/>
<name>I0I3Y0_CALAS</name>
<evidence type="ECO:0000313" key="1">
    <source>
        <dbReference type="EMBL" id="BAL99967.1"/>
    </source>
</evidence>
<dbReference type="AlphaFoldDB" id="I0I3Y0"/>